<dbReference type="AlphaFoldDB" id="A0A8S9TTE0"/>
<proteinExistence type="predicted"/>
<dbReference type="Proteomes" id="UP000704712">
    <property type="component" value="Unassembled WGS sequence"/>
</dbReference>
<gene>
    <name evidence="1" type="ORF">GN958_ATG19037</name>
</gene>
<evidence type="ECO:0000313" key="1">
    <source>
        <dbReference type="EMBL" id="KAF4131780.1"/>
    </source>
</evidence>
<accession>A0A8S9TTE0</accession>
<evidence type="ECO:0000313" key="2">
    <source>
        <dbReference type="Proteomes" id="UP000704712"/>
    </source>
</evidence>
<dbReference type="EMBL" id="JAACNO010002676">
    <property type="protein sequence ID" value="KAF4131780.1"/>
    <property type="molecule type" value="Genomic_DNA"/>
</dbReference>
<protein>
    <submittedName>
        <fullName evidence="1">Uncharacterized protein</fullName>
    </submittedName>
</protein>
<organism evidence="1 2">
    <name type="scientific">Phytophthora infestans</name>
    <name type="common">Potato late blight agent</name>
    <name type="synonym">Botrytis infestans</name>
    <dbReference type="NCBI Taxonomy" id="4787"/>
    <lineage>
        <taxon>Eukaryota</taxon>
        <taxon>Sar</taxon>
        <taxon>Stramenopiles</taxon>
        <taxon>Oomycota</taxon>
        <taxon>Peronosporomycetes</taxon>
        <taxon>Peronosporales</taxon>
        <taxon>Peronosporaceae</taxon>
        <taxon>Phytophthora</taxon>
    </lineage>
</organism>
<comment type="caution">
    <text evidence="1">The sequence shown here is derived from an EMBL/GenBank/DDBJ whole genome shotgun (WGS) entry which is preliminary data.</text>
</comment>
<name>A0A8S9TTE0_PHYIN</name>
<sequence length="81" mass="9489">MVPLERDEGKINDASLPYREFVGKLQYLVSCIIRKKRMLIAISAVMPARIQMRTILIPNGCCSIYAEQEHMDWFITNQRHH</sequence>
<reference evidence="1" key="1">
    <citation type="submission" date="2020-03" db="EMBL/GenBank/DDBJ databases">
        <title>Hybrid Assembly of Korean Phytophthora infestans isolates.</title>
        <authorList>
            <person name="Prokchorchik M."/>
            <person name="Lee Y."/>
            <person name="Seo J."/>
            <person name="Cho J.-H."/>
            <person name="Park Y.-E."/>
            <person name="Jang D.-C."/>
            <person name="Im J.-S."/>
            <person name="Choi J.-G."/>
            <person name="Park H.-J."/>
            <person name="Lee G.-B."/>
            <person name="Lee Y.-G."/>
            <person name="Hong S.-Y."/>
            <person name="Cho K."/>
            <person name="Sohn K.H."/>
        </authorList>
    </citation>
    <scope>NUCLEOTIDE SEQUENCE</scope>
    <source>
        <strain evidence="1">KR_2_A2</strain>
    </source>
</reference>